<accession>A0A1Q9LP97</accession>
<dbReference type="PROSITE" id="PS51186">
    <property type="entry name" value="GNAT"/>
    <property type="match status" value="1"/>
</dbReference>
<dbReference type="EMBL" id="MKQR01000009">
    <property type="protein sequence ID" value="OLR93831.1"/>
    <property type="molecule type" value="Genomic_DNA"/>
</dbReference>
<organism evidence="2 3">
    <name type="scientific">Actinokineospora bangkokensis</name>
    <dbReference type="NCBI Taxonomy" id="1193682"/>
    <lineage>
        <taxon>Bacteria</taxon>
        <taxon>Bacillati</taxon>
        <taxon>Actinomycetota</taxon>
        <taxon>Actinomycetes</taxon>
        <taxon>Pseudonocardiales</taxon>
        <taxon>Pseudonocardiaceae</taxon>
        <taxon>Actinokineospora</taxon>
    </lineage>
</organism>
<dbReference type="InterPro" id="IPR000182">
    <property type="entry name" value="GNAT_dom"/>
</dbReference>
<dbReference type="AlphaFoldDB" id="A0A1Q9LP97"/>
<dbReference type="SUPFAM" id="SSF55729">
    <property type="entry name" value="Acyl-CoA N-acyltransferases (Nat)"/>
    <property type="match status" value="1"/>
</dbReference>
<dbReference type="InterPro" id="IPR016181">
    <property type="entry name" value="Acyl_CoA_acyltransferase"/>
</dbReference>
<dbReference type="GO" id="GO:1990189">
    <property type="term" value="F:protein N-terminal-serine acetyltransferase activity"/>
    <property type="evidence" value="ECO:0007669"/>
    <property type="project" value="TreeGrafter"/>
</dbReference>
<evidence type="ECO:0000259" key="1">
    <source>
        <dbReference type="PROSITE" id="PS51186"/>
    </source>
</evidence>
<dbReference type="InterPro" id="IPR051908">
    <property type="entry name" value="Ribosomal_N-acetyltransferase"/>
</dbReference>
<evidence type="ECO:0000313" key="3">
    <source>
        <dbReference type="Proteomes" id="UP000186040"/>
    </source>
</evidence>
<sequence length="213" mass="23325">MIAQHFPPAALVLRTPDLELRLPDHDELGHLADVAARGIHDPAHMPFTAGWTDADPAAVALSVIQFHWRSLADCTPQRWTLQLAAFHHGHPIGVQEITGRQFPATHEVHTGSWLGLPHQGRGLGTQMRAAVLHLAFADLHAEEAVSAAMADNPQSLAVSRKLGYTHDGTERVAPRGTLAISHRLRLTRHAWDTHRTTPVTTEGTDALREFLGL</sequence>
<dbReference type="Gene3D" id="3.40.630.30">
    <property type="match status" value="1"/>
</dbReference>
<keyword evidence="3" id="KW-1185">Reference proteome</keyword>
<dbReference type="PANTHER" id="PTHR43441">
    <property type="entry name" value="RIBOSOMAL-PROTEIN-SERINE ACETYLTRANSFERASE"/>
    <property type="match status" value="1"/>
</dbReference>
<dbReference type="RefSeq" id="WP_075974730.1">
    <property type="nucleotide sequence ID" value="NZ_MKQR01000009.1"/>
</dbReference>
<evidence type="ECO:0000313" key="2">
    <source>
        <dbReference type="EMBL" id="OLR93831.1"/>
    </source>
</evidence>
<proteinExistence type="predicted"/>
<dbReference type="GO" id="GO:0008999">
    <property type="term" value="F:protein-N-terminal-alanine acetyltransferase activity"/>
    <property type="evidence" value="ECO:0007669"/>
    <property type="project" value="TreeGrafter"/>
</dbReference>
<reference evidence="2 3" key="1">
    <citation type="submission" date="2016-10" db="EMBL/GenBank/DDBJ databases">
        <title>The Draft Genome Sequence of Actinokineospora bangkokensis 44EHWT reveals the biosynthetic pathway of antifungal compounds Thailandins with unusual extender unit butylmalonyl-CoA.</title>
        <authorList>
            <person name="Greule A."/>
            <person name="Intra B."/>
            <person name="Flemming S."/>
            <person name="Rommel M.G."/>
            <person name="Panbangred W."/>
            <person name="Bechthold A."/>
        </authorList>
    </citation>
    <scope>NUCLEOTIDE SEQUENCE [LARGE SCALE GENOMIC DNA]</scope>
    <source>
        <strain evidence="2 3">44EHW</strain>
    </source>
</reference>
<feature type="domain" description="N-acetyltransferase" evidence="1">
    <location>
        <begin position="18"/>
        <end position="187"/>
    </location>
</feature>
<name>A0A1Q9LP97_9PSEU</name>
<dbReference type="STRING" id="1193682.BJP25_16525"/>
<gene>
    <name evidence="2" type="ORF">BJP25_16525</name>
</gene>
<comment type="caution">
    <text evidence="2">The sequence shown here is derived from an EMBL/GenBank/DDBJ whole genome shotgun (WGS) entry which is preliminary data.</text>
</comment>
<dbReference type="GO" id="GO:0005737">
    <property type="term" value="C:cytoplasm"/>
    <property type="evidence" value="ECO:0007669"/>
    <property type="project" value="TreeGrafter"/>
</dbReference>
<dbReference type="PANTHER" id="PTHR43441:SF11">
    <property type="entry name" value="RIBOSOMAL-PROTEIN-SERINE ACETYLTRANSFERASE"/>
    <property type="match status" value="1"/>
</dbReference>
<dbReference type="OrthoDB" id="3466127at2"/>
<protein>
    <recommendedName>
        <fullName evidence="1">N-acetyltransferase domain-containing protein</fullName>
    </recommendedName>
</protein>
<dbReference type="Proteomes" id="UP000186040">
    <property type="component" value="Unassembled WGS sequence"/>
</dbReference>
<dbReference type="Pfam" id="PF13302">
    <property type="entry name" value="Acetyltransf_3"/>
    <property type="match status" value="1"/>
</dbReference>